<keyword evidence="3" id="KW-1185">Reference proteome</keyword>
<dbReference type="EMBL" id="JAURUR010000007">
    <property type="protein sequence ID" value="MDP9764884.1"/>
    <property type="molecule type" value="Genomic_DNA"/>
</dbReference>
<feature type="chain" id="PRO_5045566193" evidence="1">
    <location>
        <begin position="23"/>
        <end position="167"/>
    </location>
</feature>
<evidence type="ECO:0000313" key="2">
    <source>
        <dbReference type="EMBL" id="MDP9764884.1"/>
    </source>
</evidence>
<reference evidence="2 3" key="1">
    <citation type="submission" date="2023-07" db="EMBL/GenBank/DDBJ databases">
        <title>Genomic Encyclopedia of Type Strains, Phase IV (KMG-IV): sequencing the most valuable type-strain genomes for metagenomic binning, comparative biology and taxonomic classification.</title>
        <authorList>
            <person name="Goeker M."/>
        </authorList>
    </citation>
    <scope>NUCLEOTIDE SEQUENCE [LARGE SCALE GENOMIC DNA]</scope>
    <source>
        <strain evidence="2 3">NIO-1023</strain>
    </source>
</reference>
<protein>
    <submittedName>
        <fullName evidence="2">Uncharacterized protein</fullName>
    </submittedName>
</protein>
<keyword evidence="1" id="KW-0732">Signal</keyword>
<dbReference type="Proteomes" id="UP001232163">
    <property type="component" value="Unassembled WGS sequence"/>
</dbReference>
<organism evidence="2 3">
    <name type="scientific">Deinococcus enclensis</name>
    <dbReference type="NCBI Taxonomy" id="1049582"/>
    <lineage>
        <taxon>Bacteria</taxon>
        <taxon>Thermotogati</taxon>
        <taxon>Deinococcota</taxon>
        <taxon>Deinococci</taxon>
        <taxon>Deinococcales</taxon>
        <taxon>Deinococcaceae</taxon>
        <taxon>Deinococcus</taxon>
    </lineage>
</organism>
<dbReference type="RefSeq" id="WP_307466392.1">
    <property type="nucleotide sequence ID" value="NZ_JAURUR010000007.1"/>
</dbReference>
<sequence length="167" mass="17619">MRTSRFPMLCCVLLLSISGADAARFSLPTQLPNFQYVGPIPSAGSPIQVMLQEHPTSCDDVGVYAYTDGAQATAGLAAYLKQIGMTAKETQRTDHAVVWTAQGRDGTLMGVWRTVEEGGGVRGVLEMCGQAPVVPATTGKKGSSVLFWLAGAGLFVAARVARSRARS</sequence>
<proteinExistence type="predicted"/>
<accession>A0ABT9ME93</accession>
<name>A0ABT9ME93_9DEIO</name>
<gene>
    <name evidence="2" type="ORF">QO006_002331</name>
</gene>
<feature type="signal peptide" evidence="1">
    <location>
        <begin position="1"/>
        <end position="22"/>
    </location>
</feature>
<evidence type="ECO:0000256" key="1">
    <source>
        <dbReference type="SAM" id="SignalP"/>
    </source>
</evidence>
<comment type="caution">
    <text evidence="2">The sequence shown here is derived from an EMBL/GenBank/DDBJ whole genome shotgun (WGS) entry which is preliminary data.</text>
</comment>
<evidence type="ECO:0000313" key="3">
    <source>
        <dbReference type="Proteomes" id="UP001232163"/>
    </source>
</evidence>